<dbReference type="GO" id="GO:0016787">
    <property type="term" value="F:hydrolase activity"/>
    <property type="evidence" value="ECO:0007669"/>
    <property type="project" value="UniProtKB-KW"/>
</dbReference>
<feature type="compositionally biased region" description="Low complexity" evidence="4">
    <location>
        <begin position="25"/>
        <end position="46"/>
    </location>
</feature>
<dbReference type="EMBL" id="JBHSBN010000007">
    <property type="protein sequence ID" value="MFC4106967.1"/>
    <property type="molecule type" value="Genomic_DNA"/>
</dbReference>
<evidence type="ECO:0000313" key="5">
    <source>
        <dbReference type="EMBL" id="MFC4106967.1"/>
    </source>
</evidence>
<proteinExistence type="predicted"/>
<gene>
    <name evidence="5" type="ORF">ACFOX0_13660</name>
</gene>
<dbReference type="Pfam" id="PF07224">
    <property type="entry name" value="Chlorophyllase"/>
    <property type="match status" value="1"/>
</dbReference>
<dbReference type="Proteomes" id="UP001595868">
    <property type="component" value="Unassembled WGS sequence"/>
</dbReference>
<keyword evidence="2" id="KW-0442">Lipid degradation</keyword>
<accession>A0ABV8KM19</accession>
<dbReference type="SUPFAM" id="SSF53474">
    <property type="entry name" value="alpha/beta-Hydrolases"/>
    <property type="match status" value="1"/>
</dbReference>
<reference evidence="6" key="1">
    <citation type="journal article" date="2019" name="Int. J. Syst. Evol. Microbiol.">
        <title>The Global Catalogue of Microorganisms (GCM) 10K type strain sequencing project: providing services to taxonomists for standard genome sequencing and annotation.</title>
        <authorList>
            <consortium name="The Broad Institute Genomics Platform"/>
            <consortium name="The Broad Institute Genome Sequencing Center for Infectious Disease"/>
            <person name="Wu L."/>
            <person name="Ma J."/>
        </authorList>
    </citation>
    <scope>NUCLEOTIDE SEQUENCE [LARGE SCALE GENOMIC DNA]</scope>
    <source>
        <strain evidence="6">2902at01</strain>
    </source>
</reference>
<keyword evidence="3" id="KW-0443">Lipid metabolism</keyword>
<name>A0ABV8KM19_9ACTN</name>
<keyword evidence="1 5" id="KW-0378">Hydrolase</keyword>
<dbReference type="InterPro" id="IPR029058">
    <property type="entry name" value="AB_hydrolase_fold"/>
</dbReference>
<feature type="region of interest" description="Disordered" evidence="4">
    <location>
        <begin position="25"/>
        <end position="48"/>
    </location>
</feature>
<evidence type="ECO:0000256" key="2">
    <source>
        <dbReference type="ARBA" id="ARBA00022963"/>
    </source>
</evidence>
<keyword evidence="6" id="KW-1185">Reference proteome</keyword>
<dbReference type="PROSITE" id="PS51257">
    <property type="entry name" value="PROKAR_LIPOPROTEIN"/>
    <property type="match status" value="1"/>
</dbReference>
<sequence>MCVRRTGVLLAVLLTVVGLVGCSGSGDQRRPGPAAAPSTGPTATPGPLVPPGVAPARAFAVGVRDITVERSDRKLPVTIWYPATGTAGGTPTRGRSAADGRFPVVIFSHGLSARPADYQLLLTRWAAAGFVVAAPTYPHTSRGVQLNVLDVLNQPADASYVLTRVLALDGRAGDPLRGRLATDRVAAAGHSAGGVTTIGLFTASRDPRLDAGVVLAGSALGVGTAFAGAAAPQLYVHGERDDVVSYAEGKAAYDMVPWPKAMLSLPEGDHGRSLLRKGDPAFPVVGDTTVEFLRWSLYGDPAAKRRLAREATAGNVAVLDDHL</sequence>
<organism evidence="5 6">
    <name type="scientific">Micromonospora zhanjiangensis</name>
    <dbReference type="NCBI Taxonomy" id="1522057"/>
    <lineage>
        <taxon>Bacteria</taxon>
        <taxon>Bacillati</taxon>
        <taxon>Actinomycetota</taxon>
        <taxon>Actinomycetes</taxon>
        <taxon>Micromonosporales</taxon>
        <taxon>Micromonosporaceae</taxon>
        <taxon>Micromonospora</taxon>
    </lineage>
</organism>
<evidence type="ECO:0000256" key="1">
    <source>
        <dbReference type="ARBA" id="ARBA00022801"/>
    </source>
</evidence>
<dbReference type="Gene3D" id="3.40.50.1820">
    <property type="entry name" value="alpha/beta hydrolase"/>
    <property type="match status" value="1"/>
</dbReference>
<dbReference type="InterPro" id="IPR017395">
    <property type="entry name" value="Chlorophyllase-like"/>
</dbReference>
<dbReference type="PANTHER" id="PTHR10272:SF0">
    <property type="entry name" value="PLATELET-ACTIVATING FACTOR ACETYLHYDROLASE"/>
    <property type="match status" value="1"/>
</dbReference>
<evidence type="ECO:0000256" key="4">
    <source>
        <dbReference type="SAM" id="MobiDB-lite"/>
    </source>
</evidence>
<evidence type="ECO:0000256" key="3">
    <source>
        <dbReference type="ARBA" id="ARBA00023098"/>
    </source>
</evidence>
<dbReference type="RefSeq" id="WP_377545369.1">
    <property type="nucleotide sequence ID" value="NZ_JBHSBN010000007.1"/>
</dbReference>
<comment type="caution">
    <text evidence="5">The sequence shown here is derived from an EMBL/GenBank/DDBJ whole genome shotgun (WGS) entry which is preliminary data.</text>
</comment>
<evidence type="ECO:0000313" key="6">
    <source>
        <dbReference type="Proteomes" id="UP001595868"/>
    </source>
</evidence>
<dbReference type="PANTHER" id="PTHR10272">
    <property type="entry name" value="PLATELET-ACTIVATING FACTOR ACETYLHYDROLASE"/>
    <property type="match status" value="1"/>
</dbReference>
<protein>
    <submittedName>
        <fullName evidence="5">Alpha/beta hydrolase family protein</fullName>
    </submittedName>
</protein>